<proteinExistence type="predicted"/>
<accession>A0A4Y9XK18</accession>
<keyword evidence="3" id="KW-1185">Reference proteome</keyword>
<name>A0A4Y9XK18_9AGAM</name>
<dbReference type="Proteomes" id="UP000298327">
    <property type="component" value="Unassembled WGS sequence"/>
</dbReference>
<comment type="caution">
    <text evidence="2">The sequence shown here is derived from an EMBL/GenBank/DDBJ whole genome shotgun (WGS) entry which is preliminary data.</text>
</comment>
<dbReference type="AlphaFoldDB" id="A0A4Y9XK18"/>
<protein>
    <submittedName>
        <fullName evidence="2">Uncharacterized protein</fullName>
    </submittedName>
</protein>
<feature type="region of interest" description="Disordered" evidence="1">
    <location>
        <begin position="49"/>
        <end position="96"/>
    </location>
</feature>
<evidence type="ECO:0000313" key="3">
    <source>
        <dbReference type="Proteomes" id="UP000298327"/>
    </source>
</evidence>
<dbReference type="EMBL" id="SEOQ01001805">
    <property type="protein sequence ID" value="TFY50504.1"/>
    <property type="molecule type" value="Genomic_DNA"/>
</dbReference>
<sequence length="274" mass="31636">MVNISVYKGAYLAGYAHTLNRFAGHRDHARTRSSFLTMSSWSQDYDDSTTLCSASPESSPIISSPTSTNQRRDPPSRTASLMKQKQRKGAGPREDPAVVAAYNSRAAREFYKVRSEWECYPWHARPKSRREELQKLPALCNDFESFDKQMAYLDRTVKDPGLLPQVRAVLRQRNEALKQHEEDAERQKFIERTADTDKDIQEIEHHLHQYGERVHEYRHLAHEQGQYTDKIGEVLQRCDQKGKDFDSGVDDLAMGLARPRRTVHQLGQEGRNTY</sequence>
<reference evidence="2 3" key="1">
    <citation type="submission" date="2019-02" db="EMBL/GenBank/DDBJ databases">
        <title>Genome sequencing of the rare red list fungi Dentipellis fragilis.</title>
        <authorList>
            <person name="Buettner E."/>
            <person name="Kellner H."/>
        </authorList>
    </citation>
    <scope>NUCLEOTIDE SEQUENCE [LARGE SCALE GENOMIC DNA]</scope>
    <source>
        <strain evidence="2 3">DSM 105465</strain>
    </source>
</reference>
<feature type="compositionally biased region" description="Low complexity" evidence="1">
    <location>
        <begin position="53"/>
        <end position="68"/>
    </location>
</feature>
<dbReference type="OrthoDB" id="10517061at2759"/>
<organism evidence="2 3">
    <name type="scientific">Dentipellis fragilis</name>
    <dbReference type="NCBI Taxonomy" id="205917"/>
    <lineage>
        <taxon>Eukaryota</taxon>
        <taxon>Fungi</taxon>
        <taxon>Dikarya</taxon>
        <taxon>Basidiomycota</taxon>
        <taxon>Agaricomycotina</taxon>
        <taxon>Agaricomycetes</taxon>
        <taxon>Russulales</taxon>
        <taxon>Hericiaceae</taxon>
        <taxon>Dentipellis</taxon>
    </lineage>
</organism>
<gene>
    <name evidence="2" type="ORF">EVG20_g11479</name>
</gene>
<evidence type="ECO:0000313" key="2">
    <source>
        <dbReference type="EMBL" id="TFY50504.1"/>
    </source>
</evidence>
<evidence type="ECO:0000256" key="1">
    <source>
        <dbReference type="SAM" id="MobiDB-lite"/>
    </source>
</evidence>